<keyword evidence="15 23" id="KW-0456">Lyase</keyword>
<dbReference type="InterPro" id="IPR030677">
    <property type="entry name" value="Nnr"/>
</dbReference>
<comment type="similarity">
    <text evidence="4">In the N-terminal section; belongs to the NnrE/AIBP family.</text>
</comment>
<dbReference type="HAMAP" id="MF_01965">
    <property type="entry name" value="NADHX_dehydratase"/>
    <property type="match status" value="1"/>
</dbReference>
<feature type="non-terminal residue" evidence="23">
    <location>
        <position position="1"/>
    </location>
</feature>
<dbReference type="PANTHER" id="PTHR12592">
    <property type="entry name" value="ATP-DEPENDENT (S)-NAD(P)H-HYDRATE DEHYDRATASE FAMILY MEMBER"/>
    <property type="match status" value="1"/>
</dbReference>
<proteinExistence type="inferred from homology"/>
<dbReference type="PIRSF" id="PIRSF017184">
    <property type="entry name" value="Nnr"/>
    <property type="match status" value="1"/>
</dbReference>
<gene>
    <name evidence="23" type="ORF">MNBD_ALPHA05-2376</name>
</gene>
<evidence type="ECO:0000256" key="10">
    <source>
        <dbReference type="ARBA" id="ARBA00022840"/>
    </source>
</evidence>
<comment type="function">
    <text evidence="17">Bifunctional enzyme that catalyzes the epimerization of the S- and R-forms of NAD(P)HX and the dehydration of the S-form of NAD(P)HX at the expense of ADP, which is converted to AMP. This allows the repair of both epimers of NAD(P)HX, a damaged form of NAD(P)H that is a result of enzymatic or heat-dependent hydration.</text>
</comment>
<keyword evidence="12" id="KW-0630">Potassium</keyword>
<dbReference type="CDD" id="cd01171">
    <property type="entry name" value="YXKO-related"/>
    <property type="match status" value="1"/>
</dbReference>
<dbReference type="AlphaFoldDB" id="A0A3B0T0T7"/>
<dbReference type="Gene3D" id="3.40.50.10260">
    <property type="entry name" value="YjeF N-terminal domain"/>
    <property type="match status" value="1"/>
</dbReference>
<evidence type="ECO:0000256" key="4">
    <source>
        <dbReference type="ARBA" id="ARBA00006001"/>
    </source>
</evidence>
<dbReference type="SUPFAM" id="SSF53613">
    <property type="entry name" value="Ribokinase-like"/>
    <property type="match status" value="1"/>
</dbReference>
<keyword evidence="8" id="KW-0479">Metal-binding</keyword>
<dbReference type="Gene3D" id="3.40.1190.20">
    <property type="match status" value="1"/>
</dbReference>
<dbReference type="Pfam" id="PF03853">
    <property type="entry name" value="YjeF_N"/>
    <property type="match status" value="1"/>
</dbReference>
<dbReference type="PANTHER" id="PTHR12592:SF0">
    <property type="entry name" value="ATP-DEPENDENT (S)-NAD(P)H-HYDRATE DEHYDRATASE"/>
    <property type="match status" value="1"/>
</dbReference>
<dbReference type="InterPro" id="IPR029056">
    <property type="entry name" value="Ribokinase-like"/>
</dbReference>
<evidence type="ECO:0000256" key="8">
    <source>
        <dbReference type="ARBA" id="ARBA00022723"/>
    </source>
</evidence>
<evidence type="ECO:0000259" key="22">
    <source>
        <dbReference type="PROSITE" id="PS51385"/>
    </source>
</evidence>
<comment type="similarity">
    <text evidence="5">In the C-terminal section; belongs to the NnrD/CARKD family.</text>
</comment>
<evidence type="ECO:0000256" key="2">
    <source>
        <dbReference type="ARBA" id="ARBA00000909"/>
    </source>
</evidence>
<evidence type="ECO:0000256" key="3">
    <source>
        <dbReference type="ARBA" id="ARBA00001958"/>
    </source>
</evidence>
<dbReference type="GO" id="GO:0052855">
    <property type="term" value="F:ADP-dependent NAD(P)H-hydrate dehydratase activity"/>
    <property type="evidence" value="ECO:0007669"/>
    <property type="project" value="UniProtKB-EC"/>
</dbReference>
<organism evidence="23">
    <name type="scientific">hydrothermal vent metagenome</name>
    <dbReference type="NCBI Taxonomy" id="652676"/>
    <lineage>
        <taxon>unclassified sequences</taxon>
        <taxon>metagenomes</taxon>
        <taxon>ecological metagenomes</taxon>
    </lineage>
</organism>
<accession>A0A3B0T0T7</accession>
<keyword evidence="10" id="KW-0067">ATP-binding</keyword>
<evidence type="ECO:0000256" key="15">
    <source>
        <dbReference type="ARBA" id="ARBA00023239"/>
    </source>
</evidence>
<dbReference type="GO" id="GO:0052856">
    <property type="term" value="F:NAD(P)HX epimerase activity"/>
    <property type="evidence" value="ECO:0007669"/>
    <property type="project" value="UniProtKB-EC"/>
</dbReference>
<evidence type="ECO:0000256" key="19">
    <source>
        <dbReference type="ARBA" id="ARBA00048238"/>
    </source>
</evidence>
<evidence type="ECO:0000256" key="9">
    <source>
        <dbReference type="ARBA" id="ARBA00022741"/>
    </source>
</evidence>
<dbReference type="EMBL" id="UOEH01000494">
    <property type="protein sequence ID" value="VAW05979.1"/>
    <property type="molecule type" value="Genomic_DNA"/>
</dbReference>
<dbReference type="InterPro" id="IPR000631">
    <property type="entry name" value="CARKD"/>
</dbReference>
<dbReference type="InterPro" id="IPR004443">
    <property type="entry name" value="YjeF_N_dom"/>
</dbReference>
<evidence type="ECO:0000313" key="23">
    <source>
        <dbReference type="EMBL" id="VAW05979.1"/>
    </source>
</evidence>
<keyword evidence="16" id="KW-0511">Multifunctional enzyme</keyword>
<feature type="domain" description="YjeF C-terminal" evidence="21">
    <location>
        <begin position="189"/>
        <end position="459"/>
    </location>
</feature>
<dbReference type="EC" id="4.2.1.136" evidence="7"/>
<evidence type="ECO:0000256" key="6">
    <source>
        <dbReference type="ARBA" id="ARBA00012228"/>
    </source>
</evidence>
<name>A0A3B0T0T7_9ZZZZ</name>
<dbReference type="PROSITE" id="PS51383">
    <property type="entry name" value="YJEF_C_3"/>
    <property type="match status" value="1"/>
</dbReference>
<dbReference type="Pfam" id="PF01256">
    <property type="entry name" value="Carb_kinase"/>
    <property type="match status" value="1"/>
</dbReference>
<evidence type="ECO:0000256" key="20">
    <source>
        <dbReference type="ARBA" id="ARBA00049209"/>
    </source>
</evidence>
<keyword evidence="9" id="KW-0547">Nucleotide-binding</keyword>
<dbReference type="HAMAP" id="MF_01966">
    <property type="entry name" value="NADHX_epimerase"/>
    <property type="match status" value="1"/>
</dbReference>
<comment type="cofactor">
    <cofactor evidence="3">
        <name>K(+)</name>
        <dbReference type="ChEBI" id="CHEBI:29103"/>
    </cofactor>
</comment>
<dbReference type="EC" id="5.1.99.6" evidence="6"/>
<comment type="catalytic activity">
    <reaction evidence="19">
        <text>(6S)-NADHX + ADP = AMP + phosphate + NADH + H(+)</text>
        <dbReference type="Rhea" id="RHEA:32223"/>
        <dbReference type="ChEBI" id="CHEBI:15378"/>
        <dbReference type="ChEBI" id="CHEBI:43474"/>
        <dbReference type="ChEBI" id="CHEBI:57945"/>
        <dbReference type="ChEBI" id="CHEBI:64074"/>
        <dbReference type="ChEBI" id="CHEBI:456215"/>
        <dbReference type="ChEBI" id="CHEBI:456216"/>
        <dbReference type="EC" id="4.2.1.136"/>
    </reaction>
</comment>
<reference evidence="23" key="1">
    <citation type="submission" date="2018-06" db="EMBL/GenBank/DDBJ databases">
        <authorList>
            <person name="Zhirakovskaya E."/>
        </authorList>
    </citation>
    <scope>NUCLEOTIDE SEQUENCE</scope>
</reference>
<keyword evidence="14 23" id="KW-0413">Isomerase</keyword>
<dbReference type="NCBIfam" id="TIGR00196">
    <property type="entry name" value="yjeF_cterm"/>
    <property type="match status" value="1"/>
</dbReference>
<evidence type="ECO:0000256" key="17">
    <source>
        <dbReference type="ARBA" id="ARBA00025153"/>
    </source>
</evidence>
<evidence type="ECO:0000256" key="18">
    <source>
        <dbReference type="ARBA" id="ARBA00032624"/>
    </source>
</evidence>
<dbReference type="PROSITE" id="PS01050">
    <property type="entry name" value="YJEF_C_2"/>
    <property type="match status" value="1"/>
</dbReference>
<dbReference type="GO" id="GO:0110051">
    <property type="term" value="P:metabolite repair"/>
    <property type="evidence" value="ECO:0007669"/>
    <property type="project" value="TreeGrafter"/>
</dbReference>
<comment type="catalytic activity">
    <reaction evidence="20">
        <text>(6S)-NADPHX + ADP = AMP + phosphate + NADPH + H(+)</text>
        <dbReference type="Rhea" id="RHEA:32235"/>
        <dbReference type="ChEBI" id="CHEBI:15378"/>
        <dbReference type="ChEBI" id="CHEBI:43474"/>
        <dbReference type="ChEBI" id="CHEBI:57783"/>
        <dbReference type="ChEBI" id="CHEBI:64076"/>
        <dbReference type="ChEBI" id="CHEBI:456215"/>
        <dbReference type="ChEBI" id="CHEBI:456216"/>
        <dbReference type="EC" id="4.2.1.136"/>
    </reaction>
</comment>
<evidence type="ECO:0000256" key="13">
    <source>
        <dbReference type="ARBA" id="ARBA00023027"/>
    </source>
</evidence>
<comment type="catalytic activity">
    <reaction evidence="1">
        <text>(6R)-NADHX = (6S)-NADHX</text>
        <dbReference type="Rhea" id="RHEA:32215"/>
        <dbReference type="ChEBI" id="CHEBI:64074"/>
        <dbReference type="ChEBI" id="CHEBI:64075"/>
        <dbReference type="EC" id="5.1.99.6"/>
    </reaction>
</comment>
<dbReference type="SUPFAM" id="SSF64153">
    <property type="entry name" value="YjeF N-terminal domain-like"/>
    <property type="match status" value="1"/>
</dbReference>
<sequence>ERAGAAVAELAMGAWSQRPVVVLCGPGNNGGDGFVAARKIAEAGWPVKLGLLGEQAALKDDAKMMAGLYEGEVLAAEPALLEGAGLIIDALFGTGLARPIEGAGAALIEAMNANPAPVLAVDIASGVDADTGAVMGAAVQAARTVTFFQKKTGHLLFPGRAHCGGVDVADIGITAEHAAQIKPATFENQPPIWSAQFPRPGWQAHKYTRGHVMAASGGPNQTGAIRLAAMGALRIGAGAVTVLAPREAAGVHSAHLTAIMLREADTPTEIGDTLQGADKHSMAVIIGPAAGVGAQTRDKVLAILASRAAAVLDADALTSFADDPARLFAALHAGDVLTPHSGEFARLFGESGEAGGKLEAARAASRKAGAVVVYKGADTVIAAPDGRAAINVNAPPELATAGSGDVLAGFIAGLRAQGMDGFEAACAGVWFHGATGQMAGPGLIAEDLPSAIPAVLRSLLSPQEPAEAEARDK</sequence>
<dbReference type="InterPro" id="IPR036652">
    <property type="entry name" value="YjeF_N_dom_sf"/>
</dbReference>
<dbReference type="GO" id="GO:0005524">
    <property type="term" value="F:ATP binding"/>
    <property type="evidence" value="ECO:0007669"/>
    <property type="project" value="UniProtKB-KW"/>
</dbReference>
<evidence type="ECO:0000256" key="7">
    <source>
        <dbReference type="ARBA" id="ARBA00013129"/>
    </source>
</evidence>
<evidence type="ECO:0000256" key="14">
    <source>
        <dbReference type="ARBA" id="ARBA00023235"/>
    </source>
</evidence>
<evidence type="ECO:0000256" key="5">
    <source>
        <dbReference type="ARBA" id="ARBA00009524"/>
    </source>
</evidence>
<keyword evidence="13" id="KW-0520">NAD</keyword>
<evidence type="ECO:0000256" key="1">
    <source>
        <dbReference type="ARBA" id="ARBA00000013"/>
    </source>
</evidence>
<dbReference type="GO" id="GO:0046872">
    <property type="term" value="F:metal ion binding"/>
    <property type="evidence" value="ECO:0007669"/>
    <property type="project" value="UniProtKB-KW"/>
</dbReference>
<evidence type="ECO:0000259" key="21">
    <source>
        <dbReference type="PROSITE" id="PS51383"/>
    </source>
</evidence>
<evidence type="ECO:0000256" key="16">
    <source>
        <dbReference type="ARBA" id="ARBA00023268"/>
    </source>
</evidence>
<feature type="domain" description="YjeF N-terminal" evidence="22">
    <location>
        <begin position="1"/>
        <end position="179"/>
    </location>
</feature>
<evidence type="ECO:0000256" key="12">
    <source>
        <dbReference type="ARBA" id="ARBA00022958"/>
    </source>
</evidence>
<comment type="catalytic activity">
    <reaction evidence="2">
        <text>(6R)-NADPHX = (6S)-NADPHX</text>
        <dbReference type="Rhea" id="RHEA:32227"/>
        <dbReference type="ChEBI" id="CHEBI:64076"/>
        <dbReference type="ChEBI" id="CHEBI:64077"/>
        <dbReference type="EC" id="5.1.99.6"/>
    </reaction>
</comment>
<keyword evidence="11" id="KW-0521">NADP</keyword>
<dbReference type="InterPro" id="IPR017953">
    <property type="entry name" value="Carbohydrate_kinase_pred_CS"/>
</dbReference>
<dbReference type="NCBIfam" id="TIGR00197">
    <property type="entry name" value="yjeF_nterm"/>
    <property type="match status" value="1"/>
</dbReference>
<dbReference type="PROSITE" id="PS51385">
    <property type="entry name" value="YJEF_N"/>
    <property type="match status" value="1"/>
</dbReference>
<evidence type="ECO:0000256" key="11">
    <source>
        <dbReference type="ARBA" id="ARBA00022857"/>
    </source>
</evidence>
<protein>
    <recommendedName>
        <fullName evidence="18">Nicotinamide nucleotide repair protein</fullName>
        <ecNumber evidence="7">4.2.1.136</ecNumber>
        <ecNumber evidence="6">5.1.99.6</ecNumber>
    </recommendedName>
</protein>